<sequence length="105" mass="11317">MDKERESRQMSDRKFSMEVLGISPAYFCLLKAGKRPITGNLAVLLLQKLPEITPAVTSFIMGKGNDGENQETPPKSIGVKAQGGNPSMPTHTKGLSRASHGHIKG</sequence>
<feature type="region of interest" description="Disordered" evidence="1">
    <location>
        <begin position="62"/>
        <end position="105"/>
    </location>
</feature>
<dbReference type="Proteomes" id="UP001196980">
    <property type="component" value="Unassembled WGS sequence"/>
</dbReference>
<name>A0ABS6S2E5_9BACT</name>
<evidence type="ECO:0000313" key="3">
    <source>
        <dbReference type="Proteomes" id="UP001196980"/>
    </source>
</evidence>
<accession>A0ABS6S2E5</accession>
<gene>
    <name evidence="2" type="ORF">HWQ67_15680</name>
</gene>
<organism evidence="2 3">
    <name type="scientific">Candidatus Magnetobacterium casense</name>
    <dbReference type="NCBI Taxonomy" id="1455061"/>
    <lineage>
        <taxon>Bacteria</taxon>
        <taxon>Pseudomonadati</taxon>
        <taxon>Nitrospirota</taxon>
        <taxon>Thermodesulfovibrionia</taxon>
        <taxon>Thermodesulfovibrionales</taxon>
        <taxon>Candidatus Magnetobacteriaceae</taxon>
        <taxon>Candidatus Magnetobacterium</taxon>
    </lineage>
</organism>
<keyword evidence="3" id="KW-1185">Reference proteome</keyword>
<evidence type="ECO:0000313" key="2">
    <source>
        <dbReference type="EMBL" id="MBV6343020.1"/>
    </source>
</evidence>
<evidence type="ECO:0000256" key="1">
    <source>
        <dbReference type="SAM" id="MobiDB-lite"/>
    </source>
</evidence>
<reference evidence="2 3" key="1">
    <citation type="journal article" date="2020" name="J Geophys Res Biogeosci">
        <title>Magnetotaxis as an Adaptation to Enable Bacterial Shuttling of Microbial Sulfur and Sulfur Cycling Across Aquatic Oxic#Anoxic Interfaces.</title>
        <authorList>
            <person name="Li J."/>
            <person name="Liu P."/>
            <person name="Wang J."/>
            <person name="Roberts A.P."/>
            <person name="Pan Y."/>
        </authorList>
    </citation>
    <scope>NUCLEOTIDE SEQUENCE [LARGE SCALE GENOMIC DNA]</scope>
    <source>
        <strain evidence="2 3">MYR-1_YQ</strain>
    </source>
</reference>
<proteinExistence type="predicted"/>
<comment type="caution">
    <text evidence="2">The sequence shown here is derived from an EMBL/GenBank/DDBJ whole genome shotgun (WGS) entry which is preliminary data.</text>
</comment>
<dbReference type="EMBL" id="JABXWD010000415">
    <property type="protein sequence ID" value="MBV6343020.1"/>
    <property type="molecule type" value="Genomic_DNA"/>
</dbReference>
<protein>
    <submittedName>
        <fullName evidence="2">Uncharacterized protein</fullName>
    </submittedName>
</protein>